<dbReference type="AlphaFoldDB" id="N2AZI0"/>
<gene>
    <name evidence="1" type="ORF">C823_01093</name>
</gene>
<sequence length="489" mass="53518">MPEYGVTDKGFVLKRMDSILEEIHSDLTEGFGFDTSLQEASFLNVLITTFAGQVADLWETAQDSYYAKYPATATDLNLDHAVQYGGIRRKPSKQTSYPLHCTGDDGATVAAGSVVASDTKPEIRLYAAREFTISRDSFNEVNVKVAAAQAGSVYSLTINGSQYSYSSTDASELVILLGLRDAVADADYFVSVDEENQTLCIRDRVKARSNVLTLSSNLTTENVTTIANFNTENYGSITLPHGVVTKMITNVTGFTDVTNMLTPVYGRMQENDIELRQAYIAKSALRSNTMIDSICAELLNNVADIETASGYENYTDFVDARGLAPHSIEMIVEGGDNSEIAQAILKRKAGGIQTNGKIVVDVPGLYGDTIPIRFNRPEYLYTFLKITLHGSRVEIPANYPALTKESVLNDTKSLKAGDDLLTQLLHKGIYHAVAGITYIDIAAAYSPDSTYVPVQDDYRNANIIASTRQKVLVDGTRIEVTFVADNENR</sequence>
<dbReference type="eggNOG" id="COG3299">
    <property type="taxonomic scope" value="Bacteria"/>
</dbReference>
<comment type="caution">
    <text evidence="1">The sequence shown here is derived from an EMBL/GenBank/DDBJ whole genome shotgun (WGS) entry which is preliminary data.</text>
</comment>
<dbReference type="PATRIC" id="fig|1235802.3.peg.1173"/>
<dbReference type="STRING" id="1235802.C823_01093"/>
<dbReference type="EMBL" id="AQFT01000033">
    <property type="protein sequence ID" value="EMZ34712.1"/>
    <property type="molecule type" value="Genomic_DNA"/>
</dbReference>
<dbReference type="HOGENOM" id="CLU_045101_0_0_9"/>
<name>N2AZI0_9FIRM</name>
<evidence type="ECO:0008006" key="3">
    <source>
        <dbReference type="Google" id="ProtNLM"/>
    </source>
</evidence>
<evidence type="ECO:0000313" key="1">
    <source>
        <dbReference type="EMBL" id="EMZ34712.1"/>
    </source>
</evidence>
<evidence type="ECO:0000313" key="2">
    <source>
        <dbReference type="Proteomes" id="UP000012589"/>
    </source>
</evidence>
<keyword evidence="2" id="KW-1185">Reference proteome</keyword>
<accession>N2AZI0</accession>
<proteinExistence type="predicted"/>
<dbReference type="OrthoDB" id="7904838at2"/>
<organism evidence="1 2">
    <name type="scientific">Eubacterium plexicaudatum ASF492</name>
    <dbReference type="NCBI Taxonomy" id="1235802"/>
    <lineage>
        <taxon>Bacteria</taxon>
        <taxon>Bacillati</taxon>
        <taxon>Bacillota</taxon>
        <taxon>Clostridia</taxon>
        <taxon>Eubacteriales</taxon>
        <taxon>Eubacteriaceae</taxon>
        <taxon>Eubacterium</taxon>
    </lineage>
</organism>
<protein>
    <recommendedName>
        <fullName evidence="3">Baseplate protein J-like domain-containing protein</fullName>
    </recommendedName>
</protein>
<reference evidence="1 2" key="1">
    <citation type="journal article" date="2014" name="Genome Announc.">
        <title>Draft genome sequences of the altered schaedler flora, a defined bacterial community from gnotobiotic mice.</title>
        <authorList>
            <person name="Wannemuehler M.J."/>
            <person name="Overstreet A.M."/>
            <person name="Ward D.V."/>
            <person name="Phillips G.J."/>
        </authorList>
    </citation>
    <scope>NUCLEOTIDE SEQUENCE [LARGE SCALE GENOMIC DNA]</scope>
    <source>
        <strain evidence="1 2">ASF492</strain>
    </source>
</reference>
<dbReference type="Proteomes" id="UP000012589">
    <property type="component" value="Unassembled WGS sequence"/>
</dbReference>